<dbReference type="Proteomes" id="UP000799118">
    <property type="component" value="Unassembled WGS sequence"/>
</dbReference>
<dbReference type="AlphaFoldDB" id="A0A6A4GYD7"/>
<organism evidence="1 2">
    <name type="scientific">Gymnopus androsaceus JB14</name>
    <dbReference type="NCBI Taxonomy" id="1447944"/>
    <lineage>
        <taxon>Eukaryota</taxon>
        <taxon>Fungi</taxon>
        <taxon>Dikarya</taxon>
        <taxon>Basidiomycota</taxon>
        <taxon>Agaricomycotina</taxon>
        <taxon>Agaricomycetes</taxon>
        <taxon>Agaricomycetidae</taxon>
        <taxon>Agaricales</taxon>
        <taxon>Marasmiineae</taxon>
        <taxon>Omphalotaceae</taxon>
        <taxon>Gymnopus</taxon>
    </lineage>
</organism>
<name>A0A6A4GYD7_9AGAR</name>
<protein>
    <submittedName>
        <fullName evidence="1">Uncharacterized protein</fullName>
    </submittedName>
</protein>
<keyword evidence="2" id="KW-1185">Reference proteome</keyword>
<sequence>MRKSGKCDQRRMIPSAPNSTAFFLVTATCIRYPANTIYECGSWKKFDEEFEKSMEFESEENCGQILGPSLGLERVTYEVLGLSESQLASSWSISQKKYKLGHNPALEKSNQFMQRIALSRPLNLRTPYHVSRNSFKARVSTISIYLLDQESASLLT</sequence>
<dbReference type="EMBL" id="ML769656">
    <property type="protein sequence ID" value="KAE9390476.1"/>
    <property type="molecule type" value="Genomic_DNA"/>
</dbReference>
<evidence type="ECO:0000313" key="2">
    <source>
        <dbReference type="Proteomes" id="UP000799118"/>
    </source>
</evidence>
<proteinExistence type="predicted"/>
<evidence type="ECO:0000313" key="1">
    <source>
        <dbReference type="EMBL" id="KAE9390476.1"/>
    </source>
</evidence>
<gene>
    <name evidence="1" type="ORF">BT96DRAFT_342748</name>
</gene>
<reference evidence="1" key="1">
    <citation type="journal article" date="2019" name="Environ. Microbiol.">
        <title>Fungal ecological strategies reflected in gene transcription - a case study of two litter decomposers.</title>
        <authorList>
            <person name="Barbi F."/>
            <person name="Kohler A."/>
            <person name="Barry K."/>
            <person name="Baskaran P."/>
            <person name="Daum C."/>
            <person name="Fauchery L."/>
            <person name="Ihrmark K."/>
            <person name="Kuo A."/>
            <person name="LaButti K."/>
            <person name="Lipzen A."/>
            <person name="Morin E."/>
            <person name="Grigoriev I.V."/>
            <person name="Henrissat B."/>
            <person name="Lindahl B."/>
            <person name="Martin F."/>
        </authorList>
    </citation>
    <scope>NUCLEOTIDE SEQUENCE</scope>
    <source>
        <strain evidence="1">JB14</strain>
    </source>
</reference>
<accession>A0A6A4GYD7</accession>